<dbReference type="EMBL" id="VDMD01000005">
    <property type="protein sequence ID" value="TRM65559.1"/>
    <property type="molecule type" value="Genomic_DNA"/>
</dbReference>
<dbReference type="OrthoDB" id="5572108at2759"/>
<reference evidence="2 3" key="1">
    <citation type="journal article" date="2019" name="New Phytol.">
        <title>Comparative genomics reveals unique wood-decay strategies and fruiting body development in the Schizophyllaceae.</title>
        <authorList>
            <person name="Almasi E."/>
            <person name="Sahu N."/>
            <person name="Krizsan K."/>
            <person name="Balint B."/>
            <person name="Kovacs G.M."/>
            <person name="Kiss B."/>
            <person name="Cseklye J."/>
            <person name="Drula E."/>
            <person name="Henrissat B."/>
            <person name="Nagy I."/>
            <person name="Chovatia M."/>
            <person name="Adam C."/>
            <person name="LaButti K."/>
            <person name="Lipzen A."/>
            <person name="Riley R."/>
            <person name="Grigoriev I.V."/>
            <person name="Nagy L.G."/>
        </authorList>
    </citation>
    <scope>NUCLEOTIDE SEQUENCE [LARGE SCALE GENOMIC DNA]</scope>
    <source>
        <strain evidence="2 3">NL-1724</strain>
    </source>
</reference>
<evidence type="ECO:0000256" key="1">
    <source>
        <dbReference type="SAM" id="MobiDB-lite"/>
    </source>
</evidence>
<protein>
    <submittedName>
        <fullName evidence="2">Uncharacterized protein</fullName>
    </submittedName>
</protein>
<proteinExistence type="predicted"/>
<accession>A0A550CLB8</accession>
<dbReference type="SUPFAM" id="SSF53067">
    <property type="entry name" value="Actin-like ATPase domain"/>
    <property type="match status" value="1"/>
</dbReference>
<name>A0A550CLB8_9AGAR</name>
<dbReference type="Pfam" id="PF00022">
    <property type="entry name" value="Actin"/>
    <property type="match status" value="1"/>
</dbReference>
<gene>
    <name evidence="2" type="ORF">BD626DRAFT_220580</name>
</gene>
<dbReference type="Proteomes" id="UP000320762">
    <property type="component" value="Unassembled WGS sequence"/>
</dbReference>
<dbReference type="InterPro" id="IPR004000">
    <property type="entry name" value="Actin"/>
</dbReference>
<dbReference type="AlphaFoldDB" id="A0A550CLB8"/>
<dbReference type="STRING" id="97359.A0A550CLB8"/>
<sequence length="284" mass="31171">MTGGYCRRSSKYMHFGGAPRRTQALRLHGAEPRERAGELHPAGVRRRHLGAYGVLHECQTFLKFEPYAPPYYQTDTTEEIMEPPAEHLTETMKRVTAHLMPLPMTMQMTMPGEASKSANTSTPSGSKTTSASPADDASMDVDGEEPKPAPEQPPTPPKPKEIDVYLEASKTPLDAAVYNSMRMMGEDRVIKYLNAILLVGGPANMPGLAHALEARLQSAAIAVMQSNEVRTQVIPPPKDVDPSVLVWKGAAVLGKMEGVSELWVTPADWDLLGMRGLKERCFYL</sequence>
<feature type="region of interest" description="Disordered" evidence="1">
    <location>
        <begin position="112"/>
        <end position="161"/>
    </location>
</feature>
<evidence type="ECO:0000313" key="2">
    <source>
        <dbReference type="EMBL" id="TRM65559.1"/>
    </source>
</evidence>
<dbReference type="Gene3D" id="3.30.420.40">
    <property type="match status" value="1"/>
</dbReference>
<feature type="compositionally biased region" description="Polar residues" evidence="1">
    <location>
        <begin position="116"/>
        <end position="132"/>
    </location>
</feature>
<evidence type="ECO:0000313" key="3">
    <source>
        <dbReference type="Proteomes" id="UP000320762"/>
    </source>
</evidence>
<comment type="caution">
    <text evidence="2">The sequence shown here is derived from an EMBL/GenBank/DDBJ whole genome shotgun (WGS) entry which is preliminary data.</text>
</comment>
<keyword evidence="3" id="KW-1185">Reference proteome</keyword>
<dbReference type="InterPro" id="IPR043129">
    <property type="entry name" value="ATPase_NBD"/>
</dbReference>
<organism evidence="2 3">
    <name type="scientific">Schizophyllum amplum</name>
    <dbReference type="NCBI Taxonomy" id="97359"/>
    <lineage>
        <taxon>Eukaryota</taxon>
        <taxon>Fungi</taxon>
        <taxon>Dikarya</taxon>
        <taxon>Basidiomycota</taxon>
        <taxon>Agaricomycotina</taxon>
        <taxon>Agaricomycetes</taxon>
        <taxon>Agaricomycetidae</taxon>
        <taxon>Agaricales</taxon>
        <taxon>Schizophyllaceae</taxon>
        <taxon>Schizophyllum</taxon>
    </lineage>
</organism>